<dbReference type="Pfam" id="PF02949">
    <property type="entry name" value="7tm_6"/>
    <property type="match status" value="1"/>
</dbReference>
<sequence length="395" mass="45033">MISNVAMMLRVVALRIDPRNKKPIPTFLYILTSVCVVCYIYNYQISMVWFVFSRCQETGDVVAAMMVLSTGTTSLIGITKLFTVYYYQENVQSMVGRYIEYDTTMIAPASSALMLATMRNVKKRALLFGVVMMGNGFAYNLQPLFKSGRHLMDDDQILYGLEPMLETPNYQIALVNIIFSVNFICFIVSNITGLLIITTGYSESRLLALSLEIQDVWQNALQHYRDNFDANYTEDKYDETATVELNKYVKHRLFHIQKSHFTNINLVKSIEDIFRQAIVVEFFLLTLSLIADLLGGLENTFIIMPFALMQVGMDCFTGQRLMDASFVFEAAVYDCKWENFDASNRRTVQLMLQISQKTLILSAGGVTALNFACLMSMIRSIYSAYTALRSSMNYK</sequence>
<keyword evidence="5 10" id="KW-0552">Olfaction</keyword>
<feature type="transmembrane region" description="Helical" evidence="10">
    <location>
        <begin position="172"/>
        <end position="197"/>
    </location>
</feature>
<dbReference type="GO" id="GO:0005886">
    <property type="term" value="C:plasma membrane"/>
    <property type="evidence" value="ECO:0007669"/>
    <property type="project" value="UniProtKB-SubCell"/>
</dbReference>
<dbReference type="PANTHER" id="PTHR21137:SF35">
    <property type="entry name" value="ODORANT RECEPTOR 19A-RELATED"/>
    <property type="match status" value="1"/>
</dbReference>
<name>A0A0B5CUS1_9NEOP</name>
<comment type="similarity">
    <text evidence="10">Belongs to the insect chemoreceptor superfamily. Heteromeric odorant receptor channel (TC 1.A.69) family.</text>
</comment>
<feature type="transmembrane region" description="Helical" evidence="10">
    <location>
        <begin position="278"/>
        <end position="297"/>
    </location>
</feature>
<comment type="subcellular location">
    <subcellularLocation>
        <location evidence="1 10">Cell membrane</location>
        <topology evidence="1 10">Multi-pass membrane protein</topology>
    </subcellularLocation>
</comment>
<evidence type="ECO:0000256" key="6">
    <source>
        <dbReference type="ARBA" id="ARBA00022989"/>
    </source>
</evidence>
<keyword evidence="9 10" id="KW-0807">Transducer</keyword>
<keyword evidence="6 10" id="KW-1133">Transmembrane helix</keyword>
<evidence type="ECO:0000256" key="9">
    <source>
        <dbReference type="ARBA" id="ARBA00023224"/>
    </source>
</evidence>
<evidence type="ECO:0000256" key="3">
    <source>
        <dbReference type="ARBA" id="ARBA00022606"/>
    </source>
</evidence>
<protein>
    <recommendedName>
        <fullName evidence="10">Odorant receptor</fullName>
    </recommendedName>
</protein>
<keyword evidence="8 10" id="KW-0675">Receptor</keyword>
<organism evidence="11">
    <name type="scientific">Planotortrix excessana</name>
    <name type="common">greenheaded leafroller</name>
    <dbReference type="NCBI Taxonomy" id="65035"/>
    <lineage>
        <taxon>Eukaryota</taxon>
        <taxon>Metazoa</taxon>
        <taxon>Ecdysozoa</taxon>
        <taxon>Arthropoda</taxon>
        <taxon>Hexapoda</taxon>
        <taxon>Insecta</taxon>
        <taxon>Pterygota</taxon>
        <taxon>Neoptera</taxon>
        <taxon>Endopterygota</taxon>
        <taxon>Lepidoptera</taxon>
        <taxon>Glossata</taxon>
        <taxon>Ditrysia</taxon>
        <taxon>Tortricoidea</taxon>
        <taxon>Tortricidae</taxon>
        <taxon>Tortricinae</taxon>
        <taxon>Planotortrix</taxon>
    </lineage>
</organism>
<keyword evidence="3 10" id="KW-0716">Sensory transduction</keyword>
<dbReference type="GO" id="GO:0007165">
    <property type="term" value="P:signal transduction"/>
    <property type="evidence" value="ECO:0007669"/>
    <property type="project" value="UniProtKB-KW"/>
</dbReference>
<keyword evidence="7 10" id="KW-0472">Membrane</keyword>
<dbReference type="EMBL" id="KM678314">
    <property type="protein sequence ID" value="AJE25887.1"/>
    <property type="molecule type" value="mRNA"/>
</dbReference>
<keyword evidence="2" id="KW-1003">Cell membrane</keyword>
<evidence type="ECO:0000256" key="10">
    <source>
        <dbReference type="RuleBase" id="RU351113"/>
    </source>
</evidence>
<feature type="transmembrane region" description="Helical" evidence="10">
    <location>
        <begin position="24"/>
        <end position="42"/>
    </location>
</feature>
<evidence type="ECO:0000256" key="5">
    <source>
        <dbReference type="ARBA" id="ARBA00022725"/>
    </source>
</evidence>
<reference evidence="11" key="1">
    <citation type="submission" date="2014-09" db="EMBL/GenBank/DDBJ databases">
        <title>Pheromone receptor evolution in the cryptic leafroller species, Planotortrix octo and P. excessana.</title>
        <authorList>
            <person name="Steinwender B."/>
            <person name="Thrimawithana A.H."/>
            <person name="Crowhurst R.N."/>
            <person name="Newcomb R.D."/>
        </authorList>
    </citation>
    <scope>NUCLEOTIDE SEQUENCE</scope>
</reference>
<accession>A0A0B5CUS1</accession>
<feature type="transmembrane region" description="Helical" evidence="10">
    <location>
        <begin position="125"/>
        <end position="142"/>
    </location>
</feature>
<evidence type="ECO:0000313" key="11">
    <source>
        <dbReference type="EMBL" id="AJE25887.1"/>
    </source>
</evidence>
<feature type="transmembrane region" description="Helical" evidence="10">
    <location>
        <begin position="359"/>
        <end position="382"/>
    </location>
</feature>
<proteinExistence type="evidence at transcript level"/>
<dbReference type="PANTHER" id="PTHR21137">
    <property type="entry name" value="ODORANT RECEPTOR"/>
    <property type="match status" value="1"/>
</dbReference>
<evidence type="ECO:0000256" key="1">
    <source>
        <dbReference type="ARBA" id="ARBA00004651"/>
    </source>
</evidence>
<comment type="caution">
    <text evidence="10">Lacks conserved residue(s) required for the propagation of feature annotation.</text>
</comment>
<evidence type="ECO:0000256" key="8">
    <source>
        <dbReference type="ARBA" id="ARBA00023170"/>
    </source>
</evidence>
<dbReference type="GO" id="GO:0005549">
    <property type="term" value="F:odorant binding"/>
    <property type="evidence" value="ECO:0007669"/>
    <property type="project" value="InterPro"/>
</dbReference>
<dbReference type="InterPro" id="IPR004117">
    <property type="entry name" value="7tm6_olfct_rcpt"/>
</dbReference>
<keyword evidence="4 10" id="KW-0812">Transmembrane</keyword>
<evidence type="ECO:0000256" key="7">
    <source>
        <dbReference type="ARBA" id="ARBA00023136"/>
    </source>
</evidence>
<dbReference type="GO" id="GO:0004984">
    <property type="term" value="F:olfactory receptor activity"/>
    <property type="evidence" value="ECO:0007669"/>
    <property type="project" value="InterPro"/>
</dbReference>
<evidence type="ECO:0000256" key="4">
    <source>
        <dbReference type="ARBA" id="ARBA00022692"/>
    </source>
</evidence>
<dbReference type="AlphaFoldDB" id="A0A0B5CUS1"/>
<evidence type="ECO:0000256" key="2">
    <source>
        <dbReference type="ARBA" id="ARBA00022475"/>
    </source>
</evidence>
<feature type="transmembrane region" description="Helical" evidence="10">
    <location>
        <begin position="62"/>
        <end position="87"/>
    </location>
</feature>